<evidence type="ECO:0000313" key="2">
    <source>
        <dbReference type="EMBL" id="KJF17934.1"/>
    </source>
</evidence>
<dbReference type="EMBL" id="JXYS01000027">
    <property type="protein sequence ID" value="KJF17934.1"/>
    <property type="molecule type" value="Genomic_DNA"/>
</dbReference>
<comment type="caution">
    <text evidence="2">The sequence shown here is derived from an EMBL/GenBank/DDBJ whole genome shotgun (WGS) entry which is preliminary data.</text>
</comment>
<accession>A0A0D8HJ95</accession>
<feature type="region of interest" description="Disordered" evidence="1">
    <location>
        <begin position="1"/>
        <end position="33"/>
    </location>
</feature>
<proteinExistence type="predicted"/>
<reference evidence="2 3" key="1">
    <citation type="submission" date="2015-01" db="EMBL/GenBank/DDBJ databases">
        <title>Draft genome of the acidophilic iron oxidizer Acidithrix ferrooxidans strain Py-F3.</title>
        <authorList>
            <person name="Poehlein A."/>
            <person name="Eisen S."/>
            <person name="Schloemann M."/>
            <person name="Johnson B.D."/>
            <person name="Daniel R."/>
            <person name="Muehling M."/>
        </authorList>
    </citation>
    <scope>NUCLEOTIDE SEQUENCE [LARGE SCALE GENOMIC DNA]</scope>
    <source>
        <strain evidence="2 3">Py-F3</strain>
    </source>
</reference>
<sequence length="70" mass="7691">MQDPSNPKSNNDRDQSANKAVKTKDDVTDTERSKPTIIQVTTKVTIAKKPGTAIFDFQIEKGLKAKGSEQ</sequence>
<evidence type="ECO:0000256" key="1">
    <source>
        <dbReference type="SAM" id="MobiDB-lite"/>
    </source>
</evidence>
<feature type="compositionally biased region" description="Basic and acidic residues" evidence="1">
    <location>
        <begin position="10"/>
        <end position="33"/>
    </location>
</feature>
<dbReference type="STRING" id="1280514.AXFE_12190"/>
<gene>
    <name evidence="2" type="ORF">AXFE_12190</name>
</gene>
<protein>
    <submittedName>
        <fullName evidence="2">Uncharacterized protein</fullName>
    </submittedName>
</protein>
<name>A0A0D8HJ95_9ACTN</name>
<organism evidence="2 3">
    <name type="scientific">Acidithrix ferrooxidans</name>
    <dbReference type="NCBI Taxonomy" id="1280514"/>
    <lineage>
        <taxon>Bacteria</taxon>
        <taxon>Bacillati</taxon>
        <taxon>Actinomycetota</taxon>
        <taxon>Acidimicrobiia</taxon>
        <taxon>Acidimicrobiales</taxon>
        <taxon>Acidimicrobiaceae</taxon>
        <taxon>Acidithrix</taxon>
    </lineage>
</organism>
<keyword evidence="3" id="KW-1185">Reference proteome</keyword>
<dbReference type="AlphaFoldDB" id="A0A0D8HJ95"/>
<dbReference type="RefSeq" id="WP_052604981.1">
    <property type="nucleotide sequence ID" value="NZ_JXYS01000027.1"/>
</dbReference>
<evidence type="ECO:0000313" key="3">
    <source>
        <dbReference type="Proteomes" id="UP000032360"/>
    </source>
</evidence>
<dbReference type="Proteomes" id="UP000032360">
    <property type="component" value="Unassembled WGS sequence"/>
</dbReference>